<sequence>MRSIWNGSISFGLVSIPVKMYSATDSASAVSFVQIHEKDGGRIRYRKVCELDGQEVSQDEIGKGYQAASDMIVPLTDADLASLPLPTAKTLTILAFVDASDIDPLQMDKAYYLGANGPSAAKPYVLLRDALVHHQKVAIGKVALRNRETLAMLRVHDDAIVMHALLWPDQIRSPAGLAPKENVQIRDNELTLAETLMDSLGELDQGELHDDYRDAVEELVTAKLEGGEPAVPSEGPRRGGKVIDLMAALEDSVRAAQEGRGGDDEESGTSASVTRLRGKSSAKATGAAGKKGTGAAGSAGSTGSAGKKAAAEKTAPAKKSTAKKAAPAEKGAAKKTASAEKGAAKKTATAKKTPAKKTASRRKAG</sequence>
<feature type="region of interest" description="Disordered" evidence="4">
    <location>
        <begin position="254"/>
        <end position="365"/>
    </location>
</feature>
<evidence type="ECO:0000313" key="6">
    <source>
        <dbReference type="EMBL" id="MFC6066769.1"/>
    </source>
</evidence>
<dbReference type="EMBL" id="JBHSPX010000008">
    <property type="protein sequence ID" value="MFC6066769.1"/>
    <property type="molecule type" value="Genomic_DNA"/>
</dbReference>
<protein>
    <recommendedName>
        <fullName evidence="3">Non-homologous end joining protein Ku</fullName>
    </recommendedName>
</protein>
<keyword evidence="2 3" id="KW-0233">DNA recombination</keyword>
<dbReference type="Proteomes" id="UP001596139">
    <property type="component" value="Unassembled WGS sequence"/>
</dbReference>
<organism evidence="6 7">
    <name type="scientific">Streptomyces ochraceiscleroticus</name>
    <dbReference type="NCBI Taxonomy" id="47761"/>
    <lineage>
        <taxon>Bacteria</taxon>
        <taxon>Bacillati</taxon>
        <taxon>Actinomycetota</taxon>
        <taxon>Actinomycetes</taxon>
        <taxon>Kitasatosporales</taxon>
        <taxon>Streptomycetaceae</taxon>
        <taxon>Streptomyces</taxon>
    </lineage>
</organism>
<comment type="caution">
    <text evidence="6">The sequence shown here is derived from an EMBL/GenBank/DDBJ whole genome shotgun (WGS) entry which is preliminary data.</text>
</comment>
<evidence type="ECO:0000256" key="1">
    <source>
        <dbReference type="ARBA" id="ARBA00023125"/>
    </source>
</evidence>
<dbReference type="InterPro" id="IPR009187">
    <property type="entry name" value="Prok_Ku"/>
</dbReference>
<comment type="function">
    <text evidence="3">With LigD forms a non-homologous end joining (NHEJ) DNA repair enzyme, which repairs dsDNA breaks with reduced fidelity. Binds linear dsDNA with 5'- and 3'- overhangs but not closed circular dsDNA nor ssDNA. Recruits and stimulates the ligase activity of LigD.</text>
</comment>
<dbReference type="HAMAP" id="MF_01875">
    <property type="entry name" value="Prokaryotic_Ku"/>
    <property type="match status" value="1"/>
</dbReference>
<feature type="compositionally biased region" description="Basic residues" evidence="4">
    <location>
        <begin position="353"/>
        <end position="365"/>
    </location>
</feature>
<evidence type="ECO:0000256" key="3">
    <source>
        <dbReference type="HAMAP-Rule" id="MF_01875"/>
    </source>
</evidence>
<accession>A0ABW1MSE4</accession>
<keyword evidence="1 3" id="KW-0238">DNA-binding</keyword>
<comment type="subunit">
    <text evidence="3">Homodimer. Interacts with LigD.</text>
</comment>
<dbReference type="RefSeq" id="WP_031060728.1">
    <property type="nucleotide sequence ID" value="NZ_JBHSPX010000008.1"/>
</dbReference>
<reference evidence="7" key="1">
    <citation type="journal article" date="2019" name="Int. J. Syst. Evol. Microbiol.">
        <title>The Global Catalogue of Microorganisms (GCM) 10K type strain sequencing project: providing services to taxonomists for standard genome sequencing and annotation.</title>
        <authorList>
            <consortium name="The Broad Institute Genomics Platform"/>
            <consortium name="The Broad Institute Genome Sequencing Center for Infectious Disease"/>
            <person name="Wu L."/>
            <person name="Ma J."/>
        </authorList>
    </citation>
    <scope>NUCLEOTIDE SEQUENCE [LARGE SCALE GENOMIC DNA]</scope>
    <source>
        <strain evidence="7">CGMCC 1.15180</strain>
    </source>
</reference>
<evidence type="ECO:0000313" key="7">
    <source>
        <dbReference type="Proteomes" id="UP001596139"/>
    </source>
</evidence>
<dbReference type="Gene3D" id="2.40.290.10">
    <property type="match status" value="1"/>
</dbReference>
<dbReference type="Pfam" id="PF02735">
    <property type="entry name" value="Ku"/>
    <property type="match status" value="1"/>
</dbReference>
<keyword evidence="3" id="KW-0227">DNA damage</keyword>
<keyword evidence="3" id="KW-0234">DNA repair</keyword>
<feature type="compositionally biased region" description="Low complexity" evidence="4">
    <location>
        <begin position="279"/>
        <end position="288"/>
    </location>
</feature>
<dbReference type="InterPro" id="IPR016194">
    <property type="entry name" value="SPOC-like_C_dom_sf"/>
</dbReference>
<proteinExistence type="inferred from homology"/>
<feature type="domain" description="Ku" evidence="5">
    <location>
        <begin position="53"/>
        <end position="182"/>
    </location>
</feature>
<dbReference type="NCBIfam" id="TIGR02772">
    <property type="entry name" value="Ku_bact"/>
    <property type="match status" value="1"/>
</dbReference>
<dbReference type="PANTHER" id="PTHR41251:SF1">
    <property type="entry name" value="NON-HOMOLOGOUS END JOINING PROTEIN KU"/>
    <property type="match status" value="1"/>
</dbReference>
<comment type="similarity">
    <text evidence="3">Belongs to the prokaryotic Ku family.</text>
</comment>
<evidence type="ECO:0000256" key="2">
    <source>
        <dbReference type="ARBA" id="ARBA00023172"/>
    </source>
</evidence>
<gene>
    <name evidence="3" type="primary">ku</name>
    <name evidence="6" type="ORF">ACFP4F_30100</name>
</gene>
<name>A0ABW1MSE4_9ACTN</name>
<evidence type="ECO:0000259" key="5">
    <source>
        <dbReference type="SMART" id="SM00559"/>
    </source>
</evidence>
<keyword evidence="7" id="KW-1185">Reference proteome</keyword>
<dbReference type="CDD" id="cd00789">
    <property type="entry name" value="KU_like"/>
    <property type="match status" value="1"/>
</dbReference>
<feature type="compositionally biased region" description="Low complexity" evidence="4">
    <location>
        <begin position="298"/>
        <end position="352"/>
    </location>
</feature>
<dbReference type="InterPro" id="IPR006164">
    <property type="entry name" value="DNA_bd_Ku70/Ku80"/>
</dbReference>
<evidence type="ECO:0000256" key="4">
    <source>
        <dbReference type="SAM" id="MobiDB-lite"/>
    </source>
</evidence>
<dbReference type="SUPFAM" id="SSF100939">
    <property type="entry name" value="SPOC domain-like"/>
    <property type="match status" value="1"/>
</dbReference>
<dbReference type="PANTHER" id="PTHR41251">
    <property type="entry name" value="NON-HOMOLOGOUS END JOINING PROTEIN KU"/>
    <property type="match status" value="1"/>
</dbReference>
<dbReference type="SMART" id="SM00559">
    <property type="entry name" value="Ku78"/>
    <property type="match status" value="1"/>
</dbReference>